<organism evidence="3 4">
    <name type="scientific">Desmophyllum pertusum</name>
    <dbReference type="NCBI Taxonomy" id="174260"/>
    <lineage>
        <taxon>Eukaryota</taxon>
        <taxon>Metazoa</taxon>
        <taxon>Cnidaria</taxon>
        <taxon>Anthozoa</taxon>
        <taxon>Hexacorallia</taxon>
        <taxon>Scleractinia</taxon>
        <taxon>Caryophylliina</taxon>
        <taxon>Caryophylliidae</taxon>
        <taxon>Desmophyllum</taxon>
    </lineage>
</organism>
<accession>A0A9W9Y9I5</accession>
<gene>
    <name evidence="3" type="ORF">OS493_027099</name>
</gene>
<dbReference type="Proteomes" id="UP001163046">
    <property type="component" value="Unassembled WGS sequence"/>
</dbReference>
<comment type="caution">
    <text evidence="3">The sequence shown here is derived from an EMBL/GenBank/DDBJ whole genome shotgun (WGS) entry which is preliminary data.</text>
</comment>
<keyword evidence="2" id="KW-0597">Phosphoprotein</keyword>
<protein>
    <submittedName>
        <fullName evidence="3">Uncharacterized protein</fullName>
    </submittedName>
</protein>
<evidence type="ECO:0000313" key="4">
    <source>
        <dbReference type="Proteomes" id="UP001163046"/>
    </source>
</evidence>
<dbReference type="PANTHER" id="PTHR12842:SF6">
    <property type="entry name" value="FI01459P"/>
    <property type="match status" value="1"/>
</dbReference>
<keyword evidence="4" id="KW-1185">Reference proteome</keyword>
<dbReference type="PANTHER" id="PTHR12842">
    <property type="entry name" value="FI01459P"/>
    <property type="match status" value="1"/>
</dbReference>
<comment type="similarity">
    <text evidence="1">Belongs to the FAM114 family.</text>
</comment>
<dbReference type="EMBL" id="MU827801">
    <property type="protein sequence ID" value="KAJ7327408.1"/>
    <property type="molecule type" value="Genomic_DNA"/>
</dbReference>
<dbReference type="AlphaFoldDB" id="A0A9W9Y9I5"/>
<dbReference type="OrthoDB" id="5597648at2759"/>
<evidence type="ECO:0000256" key="1">
    <source>
        <dbReference type="ARBA" id="ARBA00006903"/>
    </source>
</evidence>
<reference evidence="3" key="1">
    <citation type="submission" date="2023-01" db="EMBL/GenBank/DDBJ databases">
        <title>Genome assembly of the deep-sea coral Lophelia pertusa.</title>
        <authorList>
            <person name="Herrera S."/>
            <person name="Cordes E."/>
        </authorList>
    </citation>
    <scope>NUCLEOTIDE SEQUENCE</scope>
    <source>
        <strain evidence="3">USNM1676648</strain>
        <tissue evidence="3">Polyp</tissue>
    </source>
</reference>
<name>A0A9W9Y9I5_9CNID</name>
<dbReference type="InterPro" id="IPR007998">
    <property type="entry name" value="DUF719"/>
</dbReference>
<evidence type="ECO:0000256" key="2">
    <source>
        <dbReference type="ARBA" id="ARBA00022553"/>
    </source>
</evidence>
<evidence type="ECO:0000313" key="3">
    <source>
        <dbReference type="EMBL" id="KAJ7327408.1"/>
    </source>
</evidence>
<proteinExistence type="inferred from homology"/>
<sequence>MKLLVLKEAKEVSEQKAVGGTEGTTPTVDLFSEFDKFQGLAHLEALEMLSRDSEAKLESRIIDLTEDELNGVKPLLRAVEEVFRVDENDADDDEITEEGDFKSEVLENVKFLNLPFTADKIVTSQERAREWVATCVQEQDDSPGSKDGVEIYTTAVSSLAELTARTVELFHKFTELLLHQAKQAAETSSLVRAQCVRKMTDAVLEEISVLATHFAGCLNTAADDSDNPDSVSSLITTLYLDSSTSADYLRNSLKLLRPVLQLSSLDEKNASRS</sequence>